<protein>
    <recommendedName>
        <fullName evidence="5">SWIM-type domain-containing protein</fullName>
    </recommendedName>
</protein>
<evidence type="ECO:0000313" key="7">
    <source>
        <dbReference type="Proteomes" id="UP000075243"/>
    </source>
</evidence>
<evidence type="ECO:0000256" key="3">
    <source>
        <dbReference type="ARBA" id="ARBA00022833"/>
    </source>
</evidence>
<dbReference type="InterPro" id="IPR006564">
    <property type="entry name" value="Znf_PMZ"/>
</dbReference>
<dbReference type="OMA" id="HNATNIC"/>
<dbReference type="Pfam" id="PF04434">
    <property type="entry name" value="SWIM"/>
    <property type="match status" value="1"/>
</dbReference>
<dbReference type="Pfam" id="PF10551">
    <property type="entry name" value="MULE"/>
    <property type="match status" value="1"/>
</dbReference>
<dbReference type="Proteomes" id="UP000075243">
    <property type="component" value="Unassembled WGS sequence"/>
</dbReference>
<organism evidence="6 7">
    <name type="scientific">Cajanus cajan</name>
    <name type="common">Pigeon pea</name>
    <name type="synonym">Cajanus indicus</name>
    <dbReference type="NCBI Taxonomy" id="3821"/>
    <lineage>
        <taxon>Eukaryota</taxon>
        <taxon>Viridiplantae</taxon>
        <taxon>Streptophyta</taxon>
        <taxon>Embryophyta</taxon>
        <taxon>Tracheophyta</taxon>
        <taxon>Spermatophyta</taxon>
        <taxon>Magnoliopsida</taxon>
        <taxon>eudicotyledons</taxon>
        <taxon>Gunneridae</taxon>
        <taxon>Pentapetalae</taxon>
        <taxon>rosids</taxon>
        <taxon>fabids</taxon>
        <taxon>Fabales</taxon>
        <taxon>Fabaceae</taxon>
        <taxon>Papilionoideae</taxon>
        <taxon>50 kb inversion clade</taxon>
        <taxon>NPAAA clade</taxon>
        <taxon>indigoferoid/millettioid clade</taxon>
        <taxon>Phaseoleae</taxon>
        <taxon>Cajanus</taxon>
    </lineage>
</organism>
<evidence type="ECO:0000313" key="6">
    <source>
        <dbReference type="EMBL" id="KYP39488.1"/>
    </source>
</evidence>
<evidence type="ECO:0000256" key="1">
    <source>
        <dbReference type="ARBA" id="ARBA00022723"/>
    </source>
</evidence>
<sequence>LFEGMTFNTKEEVQHVLNAYHIKKGLYYRVEKSSLTLIVARCVNSTCDWRCRTTFITKSQKWELRKLSGEHSYSSPIITQDHVNLDYVYISKSILPLVESDPSISIPTIIAHIKSAEGYTISYRKAWMAKQKAIEDLHGNWEQSYHDLPKLLSAMSGFLNGFVVEKQTRPLYNQQGEMVHHYVQFHRVFWTFKPCIDGFKYCKPIVQVDGTFLYGKYKGTLLVAGAEDSNNKIFPIAFAIVEGETEEAWFFFLHYLKRHVCPQDDLCLISDKHESIKNVYAKQGSGWTLENSVHVLCIRHIAQNFMRHFKNTERKKLIINMAYGMTEPRFNYYYNTLRSKPETEGVIEWLNTIPKEQWTLAWDGGRRWGHMTTNLAEAINSILKKTRNLPISAIIMSTYKRCNALFIQRGKEVDAKLRAGQVYTEIMNRAMRDAESKANTHHVLEFDRHSTRFLVQETINPRETRPTGTFTVRLHDNWCDCEKFQKLHMPCSHVVAACKHVHHDYKSYIDPVCTL</sequence>
<feature type="non-terminal residue" evidence="6">
    <location>
        <position position="1"/>
    </location>
</feature>
<reference evidence="6" key="1">
    <citation type="journal article" date="2012" name="Nat. Biotechnol.">
        <title>Draft genome sequence of pigeonpea (Cajanus cajan), an orphan legume crop of resource-poor farmers.</title>
        <authorList>
            <person name="Varshney R.K."/>
            <person name="Chen W."/>
            <person name="Li Y."/>
            <person name="Bharti A.K."/>
            <person name="Saxena R.K."/>
            <person name="Schlueter J.A."/>
            <person name="Donoghue M.T."/>
            <person name="Azam S."/>
            <person name="Fan G."/>
            <person name="Whaley A.M."/>
            <person name="Farmer A.D."/>
            <person name="Sheridan J."/>
            <person name="Iwata A."/>
            <person name="Tuteja R."/>
            <person name="Penmetsa R.V."/>
            <person name="Wu W."/>
            <person name="Upadhyaya H.D."/>
            <person name="Yang S.P."/>
            <person name="Shah T."/>
            <person name="Saxena K.B."/>
            <person name="Michael T."/>
            <person name="McCombie W.R."/>
            <person name="Yang B."/>
            <person name="Zhang G."/>
            <person name="Yang H."/>
            <person name="Wang J."/>
            <person name="Spillane C."/>
            <person name="Cook D.R."/>
            <person name="May G.D."/>
            <person name="Xu X."/>
            <person name="Jackson S.A."/>
        </authorList>
    </citation>
    <scope>NUCLEOTIDE SEQUENCE [LARGE SCALE GENOMIC DNA]</scope>
</reference>
<evidence type="ECO:0000259" key="5">
    <source>
        <dbReference type="PROSITE" id="PS50966"/>
    </source>
</evidence>
<dbReference type="Gramene" id="C.cajan_40069.t">
    <property type="protein sequence ID" value="C.cajan_40069.t"/>
    <property type="gene ID" value="C.cajan_40069"/>
</dbReference>
<proteinExistence type="predicted"/>
<dbReference type="EMBL" id="KQ483904">
    <property type="protein sequence ID" value="KYP39488.1"/>
    <property type="molecule type" value="Genomic_DNA"/>
</dbReference>
<evidence type="ECO:0000256" key="2">
    <source>
        <dbReference type="ARBA" id="ARBA00022771"/>
    </source>
</evidence>
<dbReference type="AlphaFoldDB" id="A0A151RA21"/>
<evidence type="ECO:0000256" key="4">
    <source>
        <dbReference type="PROSITE-ProRule" id="PRU00325"/>
    </source>
</evidence>
<dbReference type="PANTHER" id="PTHR31973">
    <property type="entry name" value="POLYPROTEIN, PUTATIVE-RELATED"/>
    <property type="match status" value="1"/>
</dbReference>
<dbReference type="InterPro" id="IPR007527">
    <property type="entry name" value="Znf_SWIM"/>
</dbReference>
<name>A0A151RA21_CAJCA</name>
<dbReference type="SMART" id="SM00575">
    <property type="entry name" value="ZnF_PMZ"/>
    <property type="match status" value="1"/>
</dbReference>
<dbReference type="STRING" id="3821.A0A151RA21"/>
<dbReference type="GO" id="GO:0008270">
    <property type="term" value="F:zinc ion binding"/>
    <property type="evidence" value="ECO:0007669"/>
    <property type="project" value="UniProtKB-KW"/>
</dbReference>
<keyword evidence="3" id="KW-0862">Zinc</keyword>
<gene>
    <name evidence="6" type="ORF">KK1_039198</name>
</gene>
<feature type="domain" description="SWIM-type" evidence="5">
    <location>
        <begin position="470"/>
        <end position="502"/>
    </location>
</feature>
<accession>A0A151RA21</accession>
<dbReference type="PANTHER" id="PTHR31973:SF195">
    <property type="entry name" value="MUDR FAMILY TRANSPOSASE"/>
    <property type="match status" value="1"/>
</dbReference>
<dbReference type="PROSITE" id="PS50966">
    <property type="entry name" value="ZF_SWIM"/>
    <property type="match status" value="1"/>
</dbReference>
<dbReference type="InterPro" id="IPR018289">
    <property type="entry name" value="MULE_transposase_dom"/>
</dbReference>
<keyword evidence="1" id="KW-0479">Metal-binding</keyword>
<keyword evidence="7" id="KW-1185">Reference proteome</keyword>
<keyword evidence="2 4" id="KW-0863">Zinc-finger</keyword>